<reference evidence="3 4" key="2">
    <citation type="journal article" date="2013" name="PLoS ONE">
        <title>INDIGO - INtegrated Data Warehouse of MIcrobial GenOmes with Examples from the Red Sea Extremophiles.</title>
        <authorList>
            <person name="Alam I."/>
            <person name="Antunes A."/>
            <person name="Kamau A.A."/>
            <person name="Ba Alawi W."/>
            <person name="Kalkatawi M."/>
            <person name="Stingl U."/>
            <person name="Bajic V.B."/>
        </authorList>
    </citation>
    <scope>NUCLEOTIDE SEQUENCE [LARGE SCALE GENOMIC DNA]</scope>
    <source>
        <strain evidence="3 4">SARL4B</strain>
    </source>
</reference>
<dbReference type="AlphaFoldDB" id="F7PH53"/>
<feature type="transmembrane region" description="Helical" evidence="1">
    <location>
        <begin position="56"/>
        <end position="76"/>
    </location>
</feature>
<dbReference type="Pfam" id="PF25932">
    <property type="entry name" value="DUF7977"/>
    <property type="match status" value="1"/>
</dbReference>
<dbReference type="KEGG" id="hti:HTIA_0321"/>
<protein>
    <submittedName>
        <fullName evidence="3">Uncharacterized protein</fullName>
    </submittedName>
</protein>
<keyword evidence="5" id="KW-1185">Reference proteome</keyword>
<keyword evidence="1" id="KW-0472">Membrane</keyword>
<dbReference type="RefSeq" id="WP_008524641.1">
    <property type="nucleotide sequence ID" value="NC_021921.1"/>
</dbReference>
<evidence type="ECO:0000313" key="3">
    <source>
        <dbReference type="EMBL" id="ERJ05642.1"/>
    </source>
</evidence>
<dbReference type="EMBL" id="AFNT02000028">
    <property type="protein sequence ID" value="ERJ05642.1"/>
    <property type="molecule type" value="Genomic_DNA"/>
</dbReference>
<evidence type="ECO:0000313" key="2">
    <source>
        <dbReference type="EMBL" id="CCQ32471.1"/>
    </source>
</evidence>
<evidence type="ECO:0000256" key="1">
    <source>
        <dbReference type="SAM" id="Phobius"/>
    </source>
</evidence>
<dbReference type="InterPro" id="IPR058283">
    <property type="entry name" value="DUF7977"/>
</dbReference>
<evidence type="ECO:0000313" key="4">
    <source>
        <dbReference type="Proteomes" id="UP000003861"/>
    </source>
</evidence>
<reference evidence="3 4" key="1">
    <citation type="journal article" date="2011" name="J. Bacteriol.">
        <title>Genome sequence of Halorhabdus tiamatea, the first archaeon isolated from a deep-sea anoxic brine lake.</title>
        <authorList>
            <person name="Antunes A."/>
            <person name="Alam I."/>
            <person name="Bajic V.B."/>
            <person name="Stingl U."/>
        </authorList>
    </citation>
    <scope>NUCLEOTIDE SEQUENCE [LARGE SCALE GENOMIC DNA]</scope>
    <source>
        <strain evidence="3 4">SARL4B</strain>
    </source>
</reference>
<dbReference type="STRING" id="1033806.HTIA_0321"/>
<name>F7PH53_9EURY</name>
<keyword evidence="1" id="KW-1133">Transmembrane helix</keyword>
<feature type="transmembrane region" description="Helical" evidence="1">
    <location>
        <begin position="17"/>
        <end position="36"/>
    </location>
</feature>
<dbReference type="Proteomes" id="UP000003861">
    <property type="component" value="Unassembled WGS sequence"/>
</dbReference>
<dbReference type="EMBL" id="HF571520">
    <property type="protein sequence ID" value="CCQ32471.1"/>
    <property type="molecule type" value="Genomic_DNA"/>
</dbReference>
<keyword evidence="1" id="KW-0812">Transmembrane</keyword>
<sequence>MSHSPTQSESGTSSRDGWLVIGALAIALVVIPWALIVLPEARGIVGAIGFSMRDAYLVVPLVPAIGLGVVGVWTAIRARRSQ</sequence>
<evidence type="ECO:0000313" key="5">
    <source>
        <dbReference type="Proteomes" id="UP000015381"/>
    </source>
</evidence>
<gene>
    <name evidence="3" type="ORF">HLRTI_002370</name>
    <name evidence="2" type="ORF">HTIA_0321</name>
</gene>
<dbReference type="OrthoDB" id="205781at2157"/>
<proteinExistence type="predicted"/>
<dbReference type="eggNOG" id="arCOG06373">
    <property type="taxonomic scope" value="Archaea"/>
</dbReference>
<accession>F7PH53</accession>
<dbReference type="GeneID" id="23798335"/>
<dbReference type="Proteomes" id="UP000015381">
    <property type="component" value="Chromosome I"/>
</dbReference>
<dbReference type="HOGENOM" id="CLU_2550159_0_0_2"/>
<reference evidence="2 5" key="3">
    <citation type="journal article" date="2014" name="Environ. Microbiol.">
        <title>Halorhabdus tiamatea: proteogenomics and glycosidase activity measurements identify the first cultivated euryarchaeon from a deep-sea anoxic brine lake as potential polysaccharide degrader.</title>
        <authorList>
            <person name="Werner J."/>
            <person name="Ferrer M."/>
            <person name="Michel G."/>
            <person name="Mann A.J."/>
            <person name="Huang S."/>
            <person name="Juarez S."/>
            <person name="Ciordia S."/>
            <person name="Albar J.P."/>
            <person name="Alcaide M."/>
            <person name="La Cono V."/>
            <person name="Yakimov M.M."/>
            <person name="Antunes A."/>
            <person name="Taborda M."/>
            <person name="Da Costa M.S."/>
            <person name="Amann R.I."/>
            <person name="Gloeckner F.O."/>
            <person name="Golyshina O.V."/>
            <person name="Golyshin P.N."/>
            <person name="Teeling H."/>
        </authorList>
    </citation>
    <scope>NUCLEOTIDE SEQUENCE [LARGE SCALE GENOMIC DNA]</scope>
    <source>
        <strain evidence="5">SARL4B</strain>
        <strain evidence="2">Type strain: SARL4B</strain>
    </source>
</reference>
<organism evidence="3 4">
    <name type="scientific">Halorhabdus tiamatea SARL4B</name>
    <dbReference type="NCBI Taxonomy" id="1033806"/>
    <lineage>
        <taxon>Archaea</taxon>
        <taxon>Methanobacteriati</taxon>
        <taxon>Methanobacteriota</taxon>
        <taxon>Stenosarchaea group</taxon>
        <taxon>Halobacteria</taxon>
        <taxon>Halobacteriales</taxon>
        <taxon>Haloarculaceae</taxon>
        <taxon>Halorhabdus</taxon>
    </lineage>
</organism>